<keyword evidence="1 7" id="KW-0723">Serine/threonine-protein kinase</keyword>
<dbReference type="InterPro" id="IPR000719">
    <property type="entry name" value="Prot_kinase_dom"/>
</dbReference>
<dbReference type="InterPro" id="IPR008271">
    <property type="entry name" value="Ser/Thr_kinase_AS"/>
</dbReference>
<feature type="region of interest" description="Disordered" evidence="8">
    <location>
        <begin position="1"/>
        <end position="22"/>
    </location>
</feature>
<organism evidence="10 11">
    <name type="scientific">Porphyridium purpureum</name>
    <name type="common">Red alga</name>
    <name type="synonym">Porphyridium cruentum</name>
    <dbReference type="NCBI Taxonomy" id="35688"/>
    <lineage>
        <taxon>Eukaryota</taxon>
        <taxon>Rhodophyta</taxon>
        <taxon>Bangiophyceae</taxon>
        <taxon>Porphyridiales</taxon>
        <taxon>Porphyridiaceae</taxon>
        <taxon>Porphyridium</taxon>
    </lineage>
</organism>
<dbReference type="FunFam" id="1.10.510.10:FF:000098">
    <property type="entry name" value="Mitogen-activated protein kinase 1"/>
    <property type="match status" value="1"/>
</dbReference>
<dbReference type="PANTHER" id="PTHR24055">
    <property type="entry name" value="MITOGEN-ACTIVATED PROTEIN KINASE"/>
    <property type="match status" value="1"/>
</dbReference>
<dbReference type="Gene3D" id="1.10.510.10">
    <property type="entry name" value="Transferase(Phosphotransferase) domain 1"/>
    <property type="match status" value="1"/>
</dbReference>
<name>A0A5J4YWQ7_PORPP</name>
<evidence type="ECO:0000259" key="9">
    <source>
        <dbReference type="PROSITE" id="PS50011"/>
    </source>
</evidence>
<evidence type="ECO:0000256" key="8">
    <source>
        <dbReference type="SAM" id="MobiDB-lite"/>
    </source>
</evidence>
<feature type="compositionally biased region" description="Basic and acidic residues" evidence="8">
    <location>
        <begin position="12"/>
        <end position="22"/>
    </location>
</feature>
<evidence type="ECO:0000256" key="2">
    <source>
        <dbReference type="ARBA" id="ARBA00022679"/>
    </source>
</evidence>
<feature type="region of interest" description="Disordered" evidence="8">
    <location>
        <begin position="417"/>
        <end position="459"/>
    </location>
</feature>
<accession>A0A5J4YWQ7</accession>
<dbReference type="GO" id="GO:0005524">
    <property type="term" value="F:ATP binding"/>
    <property type="evidence" value="ECO:0007669"/>
    <property type="project" value="UniProtKB-UniRule"/>
</dbReference>
<keyword evidence="5 6" id="KW-0067">ATP-binding</keyword>
<keyword evidence="11" id="KW-1185">Reference proteome</keyword>
<sequence>METEAEAARAQAAEERRKQKEELNKKDKELFFSSGAHGQQYFTLKRVIGRGAYGIVCSAMNTVTGEEVAVKRVTKILNSPSMATRILRELKFLRLLMPHENIIKIKDVLVPGDGEKFNDAFMVLEIMPTDLHRLLNMKTKLSGEHVKYLMFQLFRGLHYMHSCQVFHRDLKPNNILINKQCDLRICDFGLARAMFENTAEMVYWTDYVATRWYRAPELIMAYFTNYSTAIDIWSAGCIFAEVLSGGKPLFPGRNQYHQFELITEVTGRPPPEAIERLRSEEAKRYVTQLPVRPRRPLDQIFPDADPLALDLLQQLLAFDPEKRISCYDALQHPYFNEYRHLGLGTIGTPFPPEEFDFEQKVNSNKMTPDEMRLEFLREIAHYHPKEVHELLRPQKGAYTFSDAAHLAAQLDDELSMKDTKRSTRTLPKEALTELSSRSTASYRSTTMSEAELRKEGGLR</sequence>
<dbReference type="InterPro" id="IPR050117">
    <property type="entry name" value="MAPK"/>
</dbReference>
<comment type="caution">
    <text evidence="10">The sequence shown here is derived from an EMBL/GenBank/DDBJ whole genome shotgun (WGS) entry which is preliminary data.</text>
</comment>
<dbReference type="AlphaFoldDB" id="A0A5J4YWQ7"/>
<dbReference type="InterPro" id="IPR011009">
    <property type="entry name" value="Kinase-like_dom_sf"/>
</dbReference>
<proteinExistence type="inferred from homology"/>
<feature type="compositionally biased region" description="Basic and acidic residues" evidence="8">
    <location>
        <begin position="417"/>
        <end position="431"/>
    </location>
</feature>
<dbReference type="FunFam" id="3.30.200.20:FF:000046">
    <property type="entry name" value="Mitogen-activated protein kinase"/>
    <property type="match status" value="1"/>
</dbReference>
<evidence type="ECO:0000256" key="5">
    <source>
        <dbReference type="ARBA" id="ARBA00022840"/>
    </source>
</evidence>
<evidence type="ECO:0000313" key="11">
    <source>
        <dbReference type="Proteomes" id="UP000324585"/>
    </source>
</evidence>
<dbReference type="PROSITE" id="PS50011">
    <property type="entry name" value="PROTEIN_KINASE_DOM"/>
    <property type="match status" value="1"/>
</dbReference>
<evidence type="ECO:0000256" key="3">
    <source>
        <dbReference type="ARBA" id="ARBA00022741"/>
    </source>
</evidence>
<dbReference type="GO" id="GO:0004674">
    <property type="term" value="F:protein serine/threonine kinase activity"/>
    <property type="evidence" value="ECO:0007669"/>
    <property type="project" value="UniProtKB-KW"/>
</dbReference>
<protein>
    <submittedName>
        <fullName evidence="10">Mitogen-activated protein kinase 14</fullName>
    </submittedName>
</protein>
<dbReference type="PROSITE" id="PS00107">
    <property type="entry name" value="PROTEIN_KINASE_ATP"/>
    <property type="match status" value="1"/>
</dbReference>
<evidence type="ECO:0000256" key="1">
    <source>
        <dbReference type="ARBA" id="ARBA00022527"/>
    </source>
</evidence>
<dbReference type="Gene3D" id="3.30.200.20">
    <property type="entry name" value="Phosphorylase Kinase, domain 1"/>
    <property type="match status" value="1"/>
</dbReference>
<dbReference type="CDD" id="cd07834">
    <property type="entry name" value="STKc_MAPK"/>
    <property type="match status" value="1"/>
</dbReference>
<dbReference type="Proteomes" id="UP000324585">
    <property type="component" value="Unassembled WGS sequence"/>
</dbReference>
<keyword evidence="2" id="KW-0808">Transferase</keyword>
<gene>
    <name evidence="10" type="ORF">FVE85_1447</name>
</gene>
<feature type="binding site" evidence="6">
    <location>
        <position position="71"/>
    </location>
    <ligand>
        <name>ATP</name>
        <dbReference type="ChEBI" id="CHEBI:30616"/>
    </ligand>
</feature>
<dbReference type="OrthoDB" id="2396at2759"/>
<feature type="compositionally biased region" description="Low complexity" evidence="8">
    <location>
        <begin position="435"/>
        <end position="448"/>
    </location>
</feature>
<dbReference type="PROSITE" id="PS00108">
    <property type="entry name" value="PROTEIN_KINASE_ST"/>
    <property type="match status" value="1"/>
</dbReference>
<dbReference type="OMA" id="PHRDELM"/>
<evidence type="ECO:0000256" key="4">
    <source>
        <dbReference type="ARBA" id="ARBA00022777"/>
    </source>
</evidence>
<dbReference type="EMBL" id="VRMN01000003">
    <property type="protein sequence ID" value="KAA8495292.1"/>
    <property type="molecule type" value="Genomic_DNA"/>
</dbReference>
<feature type="domain" description="Protein kinase" evidence="9">
    <location>
        <begin position="42"/>
        <end position="335"/>
    </location>
</feature>
<feature type="compositionally biased region" description="Basic and acidic residues" evidence="8">
    <location>
        <begin position="450"/>
        <end position="459"/>
    </location>
</feature>
<reference evidence="11" key="1">
    <citation type="journal article" date="2019" name="Nat. Commun.">
        <title>Expansion of phycobilisome linker gene families in mesophilic red algae.</title>
        <authorList>
            <person name="Lee J."/>
            <person name="Kim D."/>
            <person name="Bhattacharya D."/>
            <person name="Yoon H.S."/>
        </authorList>
    </citation>
    <scope>NUCLEOTIDE SEQUENCE [LARGE SCALE GENOMIC DNA]</scope>
    <source>
        <strain evidence="11">CCMP 1328</strain>
    </source>
</reference>
<dbReference type="SMART" id="SM00220">
    <property type="entry name" value="S_TKc"/>
    <property type="match status" value="1"/>
</dbReference>
<dbReference type="Pfam" id="PF00069">
    <property type="entry name" value="Pkinase"/>
    <property type="match status" value="1"/>
</dbReference>
<evidence type="ECO:0000313" key="10">
    <source>
        <dbReference type="EMBL" id="KAA8495292.1"/>
    </source>
</evidence>
<keyword evidence="3 6" id="KW-0547">Nucleotide-binding</keyword>
<keyword evidence="4 10" id="KW-0418">Kinase</keyword>
<comment type="similarity">
    <text evidence="7">Belongs to the protein kinase superfamily.</text>
</comment>
<dbReference type="InterPro" id="IPR017441">
    <property type="entry name" value="Protein_kinase_ATP_BS"/>
</dbReference>
<evidence type="ECO:0000256" key="7">
    <source>
        <dbReference type="RuleBase" id="RU000304"/>
    </source>
</evidence>
<evidence type="ECO:0000256" key="6">
    <source>
        <dbReference type="PROSITE-ProRule" id="PRU10141"/>
    </source>
</evidence>
<dbReference type="SUPFAM" id="SSF56112">
    <property type="entry name" value="Protein kinase-like (PK-like)"/>
    <property type="match status" value="1"/>
</dbReference>